<dbReference type="Gene3D" id="3.10.610.10">
    <property type="entry name" value="GSPII I/J protein-like"/>
    <property type="match status" value="1"/>
</dbReference>
<keyword evidence="4" id="KW-1003">Cell membrane</keyword>
<dbReference type="PANTHER" id="PTHR39583:SF2">
    <property type="entry name" value="TYPE II SECRETION SYSTEM PROTEIN J"/>
    <property type="match status" value="1"/>
</dbReference>
<dbReference type="Pfam" id="PF07963">
    <property type="entry name" value="N_methyl"/>
    <property type="match status" value="1"/>
</dbReference>
<reference evidence="11 12" key="1">
    <citation type="submission" date="2016-11" db="EMBL/GenBank/DDBJ databases">
        <authorList>
            <person name="Jaros S."/>
            <person name="Januszkiewicz K."/>
            <person name="Wedrychowicz H."/>
        </authorList>
    </citation>
    <scope>NUCLEOTIDE SEQUENCE [LARGE SCALE GENOMIC DNA]</scope>
    <source>
        <strain evidence="11 12">DSM 18899</strain>
    </source>
</reference>
<dbReference type="InterPro" id="IPR051621">
    <property type="entry name" value="T2SS_protein_J"/>
</dbReference>
<comment type="subcellular location">
    <subcellularLocation>
        <location evidence="1">Cell inner membrane</location>
        <topology evidence="1">Single-pass membrane protein</topology>
    </subcellularLocation>
</comment>
<keyword evidence="8 10" id="KW-1133">Transmembrane helix</keyword>
<dbReference type="PANTHER" id="PTHR39583">
    <property type="entry name" value="TYPE II SECRETION SYSTEM PROTEIN J-RELATED"/>
    <property type="match status" value="1"/>
</dbReference>
<dbReference type="AlphaFoldDB" id="A0A1K2HQI6"/>
<keyword evidence="7 10" id="KW-0812">Transmembrane</keyword>
<evidence type="ECO:0000256" key="7">
    <source>
        <dbReference type="ARBA" id="ARBA00022692"/>
    </source>
</evidence>
<evidence type="ECO:0000256" key="4">
    <source>
        <dbReference type="ARBA" id="ARBA00022475"/>
    </source>
</evidence>
<accession>A0A1K2HQI6</accession>
<dbReference type="STRING" id="1121279.SAMN02745887_03288"/>
<evidence type="ECO:0000256" key="10">
    <source>
        <dbReference type="SAM" id="Phobius"/>
    </source>
</evidence>
<evidence type="ECO:0000256" key="9">
    <source>
        <dbReference type="ARBA" id="ARBA00023136"/>
    </source>
</evidence>
<dbReference type="Pfam" id="PF11612">
    <property type="entry name" value="T2SSJ"/>
    <property type="match status" value="1"/>
</dbReference>
<evidence type="ECO:0000256" key="8">
    <source>
        <dbReference type="ARBA" id="ARBA00022989"/>
    </source>
</evidence>
<keyword evidence="5" id="KW-0488">Methylation</keyword>
<dbReference type="NCBIfam" id="TIGR02532">
    <property type="entry name" value="IV_pilin_GFxxxE"/>
    <property type="match status" value="1"/>
</dbReference>
<dbReference type="GO" id="GO:0015628">
    <property type="term" value="P:protein secretion by the type II secretion system"/>
    <property type="evidence" value="ECO:0007669"/>
    <property type="project" value="InterPro"/>
</dbReference>
<keyword evidence="6" id="KW-0997">Cell inner membrane</keyword>
<dbReference type="Gene3D" id="2.10.70.20">
    <property type="entry name" value="gspk-gspi-gspj complex like domains"/>
    <property type="match status" value="1"/>
</dbReference>
<dbReference type="NCBIfam" id="TIGR01711">
    <property type="entry name" value="gspJ"/>
    <property type="match status" value="1"/>
</dbReference>
<protein>
    <recommendedName>
        <fullName evidence="3">Type II secretion system protein J</fullName>
    </recommendedName>
</protein>
<dbReference type="GO" id="GO:0015627">
    <property type="term" value="C:type II protein secretion system complex"/>
    <property type="evidence" value="ECO:0007669"/>
    <property type="project" value="InterPro"/>
</dbReference>
<dbReference type="EMBL" id="FPKR01000014">
    <property type="protein sequence ID" value="SFZ78965.1"/>
    <property type="molecule type" value="Genomic_DNA"/>
</dbReference>
<dbReference type="Proteomes" id="UP000186513">
    <property type="component" value="Unassembled WGS sequence"/>
</dbReference>
<dbReference type="GO" id="GO:0005886">
    <property type="term" value="C:plasma membrane"/>
    <property type="evidence" value="ECO:0007669"/>
    <property type="project" value="UniProtKB-SubCell"/>
</dbReference>
<evidence type="ECO:0000256" key="5">
    <source>
        <dbReference type="ARBA" id="ARBA00022481"/>
    </source>
</evidence>
<organism evidence="11 12">
    <name type="scientific">Chitinimonas taiwanensis DSM 18899</name>
    <dbReference type="NCBI Taxonomy" id="1121279"/>
    <lineage>
        <taxon>Bacteria</taxon>
        <taxon>Pseudomonadati</taxon>
        <taxon>Pseudomonadota</taxon>
        <taxon>Betaproteobacteria</taxon>
        <taxon>Neisseriales</taxon>
        <taxon>Chitinibacteraceae</taxon>
        <taxon>Chitinimonas</taxon>
    </lineage>
</organism>
<evidence type="ECO:0000256" key="3">
    <source>
        <dbReference type="ARBA" id="ARBA00021539"/>
    </source>
</evidence>
<keyword evidence="12" id="KW-1185">Reference proteome</keyword>
<sequence>MFRANLSLRRAAGFTLIEILIALAVFSVLAVIAYQGVARMATTKQVMDADNRKWRELTVALARFDEDFSQVANRQWMDEGGTTQAPVRGSAGAIDANGAQLELVRFDGGQLVHLGYRLREGTLELLLWPTLDLAPRSAPTALPLLEKVASFQVRFLDAGGQWQLAWPQGPSAGQLPRGVELVLTLQSGETITRLFVLP</sequence>
<dbReference type="SUPFAM" id="SSF54523">
    <property type="entry name" value="Pili subunits"/>
    <property type="match status" value="2"/>
</dbReference>
<name>A0A1K2HQI6_9NEIS</name>
<evidence type="ECO:0000256" key="2">
    <source>
        <dbReference type="ARBA" id="ARBA00011084"/>
    </source>
</evidence>
<comment type="similarity">
    <text evidence="2">Belongs to the GSP J family.</text>
</comment>
<evidence type="ECO:0000313" key="11">
    <source>
        <dbReference type="EMBL" id="SFZ78965.1"/>
    </source>
</evidence>
<proteinExistence type="inferred from homology"/>
<feature type="transmembrane region" description="Helical" evidence="10">
    <location>
        <begin position="12"/>
        <end position="34"/>
    </location>
</feature>
<evidence type="ECO:0000313" key="12">
    <source>
        <dbReference type="Proteomes" id="UP000186513"/>
    </source>
</evidence>
<dbReference type="PROSITE" id="PS00409">
    <property type="entry name" value="PROKAR_NTER_METHYL"/>
    <property type="match status" value="1"/>
</dbReference>
<keyword evidence="9 10" id="KW-0472">Membrane</keyword>
<evidence type="ECO:0000256" key="6">
    <source>
        <dbReference type="ARBA" id="ARBA00022519"/>
    </source>
</evidence>
<evidence type="ECO:0000256" key="1">
    <source>
        <dbReference type="ARBA" id="ARBA00004377"/>
    </source>
</evidence>
<gene>
    <name evidence="11" type="ORF">SAMN02745887_03288</name>
</gene>
<dbReference type="RefSeq" id="WP_072429773.1">
    <property type="nucleotide sequence ID" value="NZ_FPKR01000014.1"/>
</dbReference>
<dbReference type="InterPro" id="IPR045584">
    <property type="entry name" value="Pilin-like"/>
</dbReference>
<dbReference type="InterPro" id="IPR010055">
    <property type="entry name" value="T2SS_protein-GspJ"/>
</dbReference>
<dbReference type="InterPro" id="IPR012902">
    <property type="entry name" value="N_methyl_site"/>
</dbReference>